<evidence type="ECO:0000313" key="5">
    <source>
        <dbReference type="Proteomes" id="UP000092503"/>
    </source>
</evidence>
<evidence type="ECO:0000313" key="4">
    <source>
        <dbReference type="EMBL" id="SBV50945.1"/>
    </source>
</evidence>
<gene>
    <name evidence="4" type="ORF">XBLMG947_1728</name>
    <name evidence="3" type="ORF">XbrCFBP1976_07395</name>
</gene>
<dbReference type="EMBL" id="MDCE01000008">
    <property type="protein sequence ID" value="PPV07485.1"/>
    <property type="molecule type" value="Genomic_DNA"/>
</dbReference>
<evidence type="ECO:0000313" key="3">
    <source>
        <dbReference type="EMBL" id="PPV07485.1"/>
    </source>
</evidence>
<evidence type="ECO:0000256" key="1">
    <source>
        <dbReference type="SAM" id="Coils"/>
    </source>
</evidence>
<dbReference type="NCBIfam" id="NF041378">
    <property type="entry name" value="XopZ"/>
    <property type="match status" value="1"/>
</dbReference>
<sequence>MPRIPLRPSAIAACLPGMAETISHPSEPSARRQTHNKLATPDPCAFEAELIQAQEDPLGWSTTLLEQARQASVVEPGLKAAPKRKHALPRPCRKVAERLGFRSGAPEPHTTLLRYSSMQRERDRPTDPSDRRADAGLDPRAAPLLSNATQNLNEALISRLEQSNHDLASRISRRRQDELKYAHAQTLQTAREQLALRARRAANLSDSINVLTRERAELLQQLHGCNVHTDAVLAAIHDLESDILSARTALNALPGDQPSRAVAARTAPSSANAHQGVDATQLQLVCTRLENAVQEARARGDALAKAVFFGRGSAQAAQAERALAATNAEIDQLRSAYAQARDALQSDQASSSANEPAARTLASHLAAERNRDIEALRTRLGRDENMLTLQRTHAERCQRNARRLQERLARVDAKLKQARHSSWINTQEVWQQEQTVGLLEAANDEMQRAAGHAAAQPTAEEAGPSSADIVADTMEALLDALPGFREETIDPVSRQVLRAWADGLHGRSVAFGTDALQPVDALRIALQALSIASEGDATAAANVLQRLGVLQLRELIPPPQVSIAAEAIPPLDAVTTCVGLLVSVPRGMQVLSHMLREEPTPPSREWVEAAQVHLRASHRLALTPDAEQAERTWLVDAQMGARHAVHGASPLQGLQSATDAQRGAFHAFRNGYETTRAGSPYARVNACLQMFAQWAVAGSGTRRNRALNPFNALELGMKVGASEALPTAARRANDAFREATGHLTSWLVARRRIQLACGQMPSQEELAMQALSEYAQWLPHEQNATDLTFTDKVLDKIERRAQELQRSVAASVSESDDLQPAACHPAIASAWLALRSGRMRLPETLRLIQRGLLDHAVQPTDMPIGAARLDEELASVARNHFHQAVGNASRFLHEGDTSHVKSPRALFECLRNLMERLEWRDKLRITEQRVIGLNTTPLSAALAIIPSGLGLKLSAGGHISSDRSVEIYMGRTGLSLQIGRQKARQFNASTGISAGVLLPGTERAPVGITGAADWRIKQESGIEHGVQIRVPRRGKGQELEQRRQFLAMFEHLVQLAEQSCGDTVAPTERDFLAELLAHHPSITVGLIGHAERTSSATESSLSVAAGVRVGNMDGRPRRATLGASLGLKARRETSRTQTPIEGYMTMVLKDSSAQSRVEIAGRASASLVAQQWTHPSDGNSPPTPVARLSMATLDLGYSKELRSAGSNTFSTLWMFNNEIDPVRTDRGFEFLNFASFEREVKRNWQLWTHYGISKLQGKVDDQRLYMVAERQLQDFVDRVRIHMKDNKFASLIVDWVLQTEAAPRLDALRAQATLLRAAGCEAQAADADRAFDDLISQPGIWEPTILILREKGKRQRERGVDFFIKHQTNQAAEAMRTVGQWIPYEPVP</sequence>
<reference evidence="3 6" key="2">
    <citation type="submission" date="2016-08" db="EMBL/GenBank/DDBJ databases">
        <title>Evolution of the type three secretion system and type three effector repertoires in Xanthomonas.</title>
        <authorList>
            <person name="Merda D."/>
            <person name="Briand M."/>
            <person name="Bosis E."/>
            <person name="Rousseau C."/>
            <person name="Portier P."/>
            <person name="Jacques M.-A."/>
            <person name="Fischer-Le Saux M."/>
        </authorList>
    </citation>
    <scope>NUCLEOTIDE SEQUENCE [LARGE SCALE GENOMIC DNA]</scope>
    <source>
        <strain evidence="3 6">CFBP1976</strain>
    </source>
</reference>
<feature type="region of interest" description="Disordered" evidence="2">
    <location>
        <begin position="116"/>
        <end position="139"/>
    </location>
</feature>
<dbReference type="Proteomes" id="UP000092503">
    <property type="component" value="Unassembled WGS sequence"/>
</dbReference>
<dbReference type="Proteomes" id="UP000239710">
    <property type="component" value="Unassembled WGS sequence"/>
</dbReference>
<dbReference type="RefSeq" id="WP_065467782.1">
    <property type="nucleotide sequence ID" value="NZ_FLTX01000025.1"/>
</dbReference>
<dbReference type="STRING" id="56449.XBLMG947_1728"/>
<accession>A0A1C3NKM7</accession>
<feature type="coiled-coil region" evidence="1">
    <location>
        <begin position="394"/>
        <end position="421"/>
    </location>
</feature>
<reference evidence="4 5" key="1">
    <citation type="submission" date="2016-06" db="EMBL/GenBank/DDBJ databases">
        <authorList>
            <person name="Kjaerup R.B."/>
            <person name="Dalgaard T.S."/>
            <person name="Juul-Madsen H.R."/>
        </authorList>
    </citation>
    <scope>NUCLEOTIDE SEQUENCE [LARGE SCALE GENOMIC DNA]</scope>
    <source>
        <strain evidence="4">LMG947</strain>
    </source>
</reference>
<dbReference type="OrthoDB" id="5990564at2"/>
<protein>
    <submittedName>
        <fullName evidence="3 4">Type III effector</fullName>
    </submittedName>
</protein>
<keyword evidence="6" id="KW-1185">Reference proteome</keyword>
<proteinExistence type="predicted"/>
<keyword evidence="1" id="KW-0175">Coiled coil</keyword>
<name>A0A1C3NKM7_9XANT</name>
<feature type="compositionally biased region" description="Low complexity" evidence="2">
    <location>
        <begin position="344"/>
        <end position="353"/>
    </location>
</feature>
<feature type="coiled-coil region" evidence="1">
    <location>
        <begin position="787"/>
        <end position="814"/>
    </location>
</feature>
<evidence type="ECO:0000256" key="2">
    <source>
        <dbReference type="SAM" id="MobiDB-lite"/>
    </source>
</evidence>
<feature type="coiled-coil region" evidence="1">
    <location>
        <begin position="279"/>
        <end position="343"/>
    </location>
</feature>
<feature type="region of interest" description="Disordered" evidence="2">
    <location>
        <begin position="344"/>
        <end position="365"/>
    </location>
</feature>
<evidence type="ECO:0000313" key="6">
    <source>
        <dbReference type="Proteomes" id="UP000239710"/>
    </source>
</evidence>
<organism evidence="4 5">
    <name type="scientific">Xanthomonas bromi</name>
    <dbReference type="NCBI Taxonomy" id="56449"/>
    <lineage>
        <taxon>Bacteria</taxon>
        <taxon>Pseudomonadati</taxon>
        <taxon>Pseudomonadota</taxon>
        <taxon>Gammaproteobacteria</taxon>
        <taxon>Lysobacterales</taxon>
        <taxon>Lysobacteraceae</taxon>
        <taxon>Xanthomonas</taxon>
    </lineage>
</organism>
<dbReference type="EMBL" id="FLTX01000025">
    <property type="protein sequence ID" value="SBV50945.1"/>
    <property type="molecule type" value="Genomic_DNA"/>
</dbReference>
<feature type="compositionally biased region" description="Basic and acidic residues" evidence="2">
    <location>
        <begin position="119"/>
        <end position="137"/>
    </location>
</feature>